<comment type="caution">
    <text evidence="2">The sequence shown here is derived from an EMBL/GenBank/DDBJ whole genome shotgun (WGS) entry which is preliminary data.</text>
</comment>
<gene>
    <name evidence="2" type="ORF">S01H4_15204</name>
</gene>
<feature type="transmembrane region" description="Helical" evidence="1">
    <location>
        <begin position="68"/>
        <end position="87"/>
    </location>
</feature>
<keyword evidence="1" id="KW-1133">Transmembrane helix</keyword>
<feature type="transmembrane region" description="Helical" evidence="1">
    <location>
        <begin position="99"/>
        <end position="123"/>
    </location>
</feature>
<feature type="transmembrane region" description="Helical" evidence="1">
    <location>
        <begin position="44"/>
        <end position="61"/>
    </location>
</feature>
<accession>X0ZE89</accession>
<evidence type="ECO:0000256" key="1">
    <source>
        <dbReference type="SAM" id="Phobius"/>
    </source>
</evidence>
<sequence length="150" mass="17662">MSLFIYFFGYQIKINFDSTVSIPQQGVIQLVANYVLFNNSSGMILIYYIWIMVSLIPDFLYNNFKKAYSMNLITFFFLNFFAFTFLYQHSKQFFDSNFLFHLLNSILLGLIITIISLLVSIFLKYINKDKTDDHLEDLHIVANQIKSKCP</sequence>
<reference evidence="2" key="1">
    <citation type="journal article" date="2014" name="Front. Microbiol.">
        <title>High frequency of phylogenetically diverse reductive dehalogenase-homologous genes in deep subseafloor sedimentary metagenomes.</title>
        <authorList>
            <person name="Kawai M."/>
            <person name="Futagami T."/>
            <person name="Toyoda A."/>
            <person name="Takaki Y."/>
            <person name="Nishi S."/>
            <person name="Hori S."/>
            <person name="Arai W."/>
            <person name="Tsubouchi T."/>
            <person name="Morono Y."/>
            <person name="Uchiyama I."/>
            <person name="Ito T."/>
            <person name="Fujiyama A."/>
            <person name="Inagaki F."/>
            <person name="Takami H."/>
        </authorList>
    </citation>
    <scope>NUCLEOTIDE SEQUENCE</scope>
    <source>
        <strain evidence="2">Expedition CK06-06</strain>
    </source>
</reference>
<keyword evidence="1" id="KW-0812">Transmembrane</keyword>
<protein>
    <submittedName>
        <fullName evidence="2">Uncharacterized protein</fullName>
    </submittedName>
</protein>
<dbReference type="AlphaFoldDB" id="X0ZE89"/>
<feature type="non-terminal residue" evidence="2">
    <location>
        <position position="150"/>
    </location>
</feature>
<name>X0ZE89_9ZZZZ</name>
<proteinExistence type="predicted"/>
<evidence type="ECO:0000313" key="2">
    <source>
        <dbReference type="EMBL" id="GAG67609.1"/>
    </source>
</evidence>
<keyword evidence="1" id="KW-0472">Membrane</keyword>
<organism evidence="2">
    <name type="scientific">marine sediment metagenome</name>
    <dbReference type="NCBI Taxonomy" id="412755"/>
    <lineage>
        <taxon>unclassified sequences</taxon>
        <taxon>metagenomes</taxon>
        <taxon>ecological metagenomes</taxon>
    </lineage>
</organism>
<dbReference type="EMBL" id="BART01006662">
    <property type="protein sequence ID" value="GAG67609.1"/>
    <property type="molecule type" value="Genomic_DNA"/>
</dbReference>